<keyword evidence="1" id="KW-0597">Phosphoprotein</keyword>
<accession>A0ABP4WYC1</accession>
<dbReference type="PROSITE" id="PS50006">
    <property type="entry name" value="FHA_DOMAIN"/>
    <property type="match status" value="1"/>
</dbReference>
<evidence type="ECO:0000256" key="1">
    <source>
        <dbReference type="ARBA" id="ARBA00022553"/>
    </source>
</evidence>
<dbReference type="Gene3D" id="2.60.200.20">
    <property type="match status" value="1"/>
</dbReference>
<dbReference type="Proteomes" id="UP001501475">
    <property type="component" value="Unassembled WGS sequence"/>
</dbReference>
<organism evidence="4 5">
    <name type="scientific">Nostocoides vanveenii</name>
    <dbReference type="NCBI Taxonomy" id="330835"/>
    <lineage>
        <taxon>Bacteria</taxon>
        <taxon>Bacillati</taxon>
        <taxon>Actinomycetota</taxon>
        <taxon>Actinomycetes</taxon>
        <taxon>Micrococcales</taxon>
        <taxon>Intrasporangiaceae</taxon>
        <taxon>Nostocoides</taxon>
    </lineage>
</organism>
<dbReference type="Pfam" id="PF12401">
    <property type="entry name" value="FhaA_N"/>
    <property type="match status" value="1"/>
</dbReference>
<gene>
    <name evidence="4" type="primary">fhaA</name>
    <name evidence="4" type="ORF">GCM10009810_23520</name>
</gene>
<evidence type="ECO:0000313" key="4">
    <source>
        <dbReference type="EMBL" id="GAA1763643.1"/>
    </source>
</evidence>
<reference evidence="5" key="1">
    <citation type="journal article" date="2019" name="Int. J. Syst. Evol. Microbiol.">
        <title>The Global Catalogue of Microorganisms (GCM) 10K type strain sequencing project: providing services to taxonomists for standard genome sequencing and annotation.</title>
        <authorList>
            <consortium name="The Broad Institute Genomics Platform"/>
            <consortium name="The Broad Institute Genome Sequencing Center for Infectious Disease"/>
            <person name="Wu L."/>
            <person name="Ma J."/>
        </authorList>
    </citation>
    <scope>NUCLEOTIDE SEQUENCE [LARGE SCALE GENOMIC DNA]</scope>
    <source>
        <strain evidence="5">JCM 15591</strain>
    </source>
</reference>
<feature type="compositionally biased region" description="Basic and acidic residues" evidence="2">
    <location>
        <begin position="121"/>
        <end position="159"/>
    </location>
</feature>
<sequence length="317" mass="34936">MGRLQRIENKLERAINGAFAKAFRAEVQPVEIASAVRRAMDDGATALAKGRTYVPTSYRVELSESDYERLHTYEADLEEELLAAAEEHAESQRYLTKSGFDVTFSRDAELETGLFRVTADDCRMPARTPSRDPERNASRPGHAGEQRSRRESRATDEPRPAAPVADAPRGRGSRGQEPAADGAGRDNPASYDDDPLDFPPTRPTPPARPATPAHRPLTAADRPWLDLEGDRYPLLGAMTVLGRDTDCAIVVEDVNASRRHSEIRVTVDGPRLVATVKDLGSTNGTWVNGERVTSQRLTNGDRLTVGRTSFVYRSGRR</sequence>
<evidence type="ECO:0000256" key="2">
    <source>
        <dbReference type="SAM" id="MobiDB-lite"/>
    </source>
</evidence>
<feature type="compositionally biased region" description="Pro residues" evidence="2">
    <location>
        <begin position="197"/>
        <end position="209"/>
    </location>
</feature>
<dbReference type="SMART" id="SM00240">
    <property type="entry name" value="FHA"/>
    <property type="match status" value="1"/>
</dbReference>
<name>A0ABP4WYC1_9MICO</name>
<comment type="caution">
    <text evidence="4">The sequence shown here is derived from an EMBL/GenBank/DDBJ whole genome shotgun (WGS) entry which is preliminary data.</text>
</comment>
<protein>
    <submittedName>
        <fullName evidence="4">Antibiotic biosynthesis regulator FhaA</fullName>
    </submittedName>
</protein>
<dbReference type="PANTHER" id="PTHR23308">
    <property type="entry name" value="NUCLEAR INHIBITOR OF PROTEIN PHOSPHATASE-1"/>
    <property type="match status" value="1"/>
</dbReference>
<dbReference type="SUPFAM" id="SSF49879">
    <property type="entry name" value="SMAD/FHA domain"/>
    <property type="match status" value="1"/>
</dbReference>
<dbReference type="Pfam" id="PF00498">
    <property type="entry name" value="FHA"/>
    <property type="match status" value="1"/>
</dbReference>
<dbReference type="InterPro" id="IPR008984">
    <property type="entry name" value="SMAD_FHA_dom_sf"/>
</dbReference>
<evidence type="ECO:0000259" key="3">
    <source>
        <dbReference type="PROSITE" id="PS50006"/>
    </source>
</evidence>
<dbReference type="InterPro" id="IPR050923">
    <property type="entry name" value="Cell_Proc_Reg/RNA_Proc"/>
</dbReference>
<dbReference type="RefSeq" id="WP_344066461.1">
    <property type="nucleotide sequence ID" value="NZ_BAAAPN010000053.1"/>
</dbReference>
<feature type="domain" description="FHA" evidence="3">
    <location>
        <begin position="239"/>
        <end position="292"/>
    </location>
</feature>
<dbReference type="InterPro" id="IPR000253">
    <property type="entry name" value="FHA_dom"/>
</dbReference>
<dbReference type="InterPro" id="IPR022128">
    <property type="entry name" value="FhaA_N"/>
</dbReference>
<dbReference type="Gene3D" id="3.30.2320.60">
    <property type="entry name" value="FhaA, phosphopeptide-binding domain (DUF3662)"/>
    <property type="match status" value="1"/>
</dbReference>
<proteinExistence type="predicted"/>
<keyword evidence="5" id="KW-1185">Reference proteome</keyword>
<dbReference type="CDD" id="cd00060">
    <property type="entry name" value="FHA"/>
    <property type="match status" value="1"/>
</dbReference>
<dbReference type="EMBL" id="BAAAPN010000053">
    <property type="protein sequence ID" value="GAA1763643.1"/>
    <property type="molecule type" value="Genomic_DNA"/>
</dbReference>
<dbReference type="InterPro" id="IPR042287">
    <property type="entry name" value="FhaA_N_sf"/>
</dbReference>
<evidence type="ECO:0000313" key="5">
    <source>
        <dbReference type="Proteomes" id="UP001501475"/>
    </source>
</evidence>
<feature type="region of interest" description="Disordered" evidence="2">
    <location>
        <begin position="121"/>
        <end position="215"/>
    </location>
</feature>